<dbReference type="SUPFAM" id="SSF48371">
    <property type="entry name" value="ARM repeat"/>
    <property type="match status" value="2"/>
</dbReference>
<proteinExistence type="predicted"/>
<dbReference type="PANTHER" id="PTHR12697:SF5">
    <property type="entry name" value="DEOXYHYPUSINE HYDROXYLASE"/>
    <property type="match status" value="1"/>
</dbReference>
<dbReference type="Proteomes" id="UP000035036">
    <property type="component" value="Chromosome"/>
</dbReference>
<dbReference type="HOGENOM" id="CLU_014447_0_0_7"/>
<name>A0A0B5FP48_9BACT</name>
<dbReference type="PANTHER" id="PTHR12697">
    <property type="entry name" value="PBS LYASE HEAT-LIKE PROTEIN"/>
    <property type="match status" value="1"/>
</dbReference>
<dbReference type="InterPro" id="IPR004155">
    <property type="entry name" value="PBS_lyase_HEAT"/>
</dbReference>
<evidence type="ECO:0000313" key="1">
    <source>
        <dbReference type="EMBL" id="AJF06429.1"/>
    </source>
</evidence>
<dbReference type="SMART" id="SM00567">
    <property type="entry name" value="EZ_HEAT"/>
    <property type="match status" value="12"/>
</dbReference>
<evidence type="ECO:0008006" key="3">
    <source>
        <dbReference type="Google" id="ProtNLM"/>
    </source>
</evidence>
<keyword evidence="2" id="KW-1185">Reference proteome</keyword>
<dbReference type="Pfam" id="PF13646">
    <property type="entry name" value="HEAT_2"/>
    <property type="match status" value="4"/>
</dbReference>
<dbReference type="InterPro" id="IPR011989">
    <property type="entry name" value="ARM-like"/>
</dbReference>
<reference evidence="1 2" key="1">
    <citation type="journal article" date="2015" name="Genome Announc.">
        <title>Genomes of Geoalkalibacter ferrihydriticus Z-0531T and Geoalkalibacter subterraneus Red1T, Two Haloalkaliphilic Metal-Reducing Deltaproteobacteria.</title>
        <authorList>
            <person name="Badalamenti J.P."/>
            <person name="Krajmalnik-Brown R."/>
            <person name="Torres C.I."/>
            <person name="Bond D.R."/>
        </authorList>
    </citation>
    <scope>NUCLEOTIDE SEQUENCE [LARGE SCALE GENOMIC DNA]</scope>
    <source>
        <strain evidence="1 2">Red1</strain>
    </source>
</reference>
<accession>A0A0B5FP48</accession>
<dbReference type="EMBL" id="CP010311">
    <property type="protein sequence ID" value="AJF06429.1"/>
    <property type="molecule type" value="Genomic_DNA"/>
</dbReference>
<protein>
    <recommendedName>
        <fullName evidence="3">PBS lyase</fullName>
    </recommendedName>
</protein>
<gene>
    <name evidence="1" type="ORF">GSUB_07575</name>
</gene>
<dbReference type="RefSeq" id="WP_040200046.1">
    <property type="nucleotide sequence ID" value="NZ_CP010311.1"/>
</dbReference>
<dbReference type="OrthoDB" id="3661251at2"/>
<dbReference type="InterPro" id="IPR016024">
    <property type="entry name" value="ARM-type_fold"/>
</dbReference>
<dbReference type="KEGG" id="gsb:GSUB_07575"/>
<organism evidence="1 2">
    <name type="scientific">Geoalkalibacter subterraneus</name>
    <dbReference type="NCBI Taxonomy" id="483547"/>
    <lineage>
        <taxon>Bacteria</taxon>
        <taxon>Pseudomonadati</taxon>
        <taxon>Thermodesulfobacteriota</taxon>
        <taxon>Desulfuromonadia</taxon>
        <taxon>Desulfuromonadales</taxon>
        <taxon>Geoalkalibacteraceae</taxon>
        <taxon>Geoalkalibacter</taxon>
    </lineage>
</organism>
<sequence>MIENVEPMLRSSREEERIEALRQIVEHNLDIDPGLMAPLLGDSGWRVRKEAVECYLTVFAPNRDPREIVSLLHSDDNAGLRNAAMEILVRLGSSAVPALKEEMASDDQDVRKFVVDIMGEIGDETCIGSLIHALQDADANVRTAAVENLGKIKARDAVPALLDAMSEDDFGWRFTILEALCSIGERIPVGPLVPFRNDPLLRKALFDCLGRVGDLDAIDLLIEGLNDAPRKTREAAVVGLANLRENYPDEVAAALNALGDRGVARPLVDLLENRDQGVRMAAIEVLGLIGDGSVAERLLPLVADEACAQTALQALDNFGEDVLCDMVSRNLGRDPDQDIYLVYLAGTGQCAAVADRIIGGLTHDEEQMRMVTARSLAAIGGPECISSLIDALRVSSPDLMEVIVDALGKIGERFPEQVFQAVAALTDDSRDAIRAGAVQILGRLGGPDCHARISLAFKDESARVRQAALGTLDSLPGEERDTLMKLALTDEDAEVRTLAARNLGEWGSESMVETLAPALADEDLWVRANAVRSLGKINSERALTLICQALEDSVGLVAIAALETLGAIGGPEVDEALEKALSHPDEEVVKAALQALAGRQDGPWVEKILSDMIDHKRWDVRLAALGLLDNRGVSPFRAILERRLQVEGDDLVQRRISELLTRPAAAEN</sequence>
<evidence type="ECO:0000313" key="2">
    <source>
        <dbReference type="Proteomes" id="UP000035036"/>
    </source>
</evidence>
<dbReference type="AlphaFoldDB" id="A0A0B5FP48"/>
<dbReference type="GO" id="GO:0016491">
    <property type="term" value="F:oxidoreductase activity"/>
    <property type="evidence" value="ECO:0007669"/>
    <property type="project" value="TreeGrafter"/>
</dbReference>
<dbReference type="Gene3D" id="1.25.10.10">
    <property type="entry name" value="Leucine-rich Repeat Variant"/>
    <property type="match status" value="5"/>
</dbReference>
<dbReference type="STRING" id="483547.GSUB_07575"/>